<name>A0A916YQJ5_9BACT</name>
<accession>A0A916YQJ5</accession>
<sequence>MISLKNNRIDKIYSYDLRNGTDTTARQRIFFEYNELGRISRIRDESNLTRIILFNIAYNAKGNAEKATQLTNNVQSNEIIFEYDEKNRPTAVVSLNLIGPNRTIEYDANGNPFRITRADFGSLATINEHNFDDKRNFFEGIPDIQLYWLLRPLYSFIPFGSNNIVGTKFYSIQNLEFKEVPDIRTARETSYNEQGFPVTMNIILENQGKTVTSKSKFEYNCE</sequence>
<evidence type="ECO:0008006" key="3">
    <source>
        <dbReference type="Google" id="ProtNLM"/>
    </source>
</evidence>
<dbReference type="Gene3D" id="2.180.10.10">
    <property type="entry name" value="RHS repeat-associated core"/>
    <property type="match status" value="1"/>
</dbReference>
<dbReference type="Proteomes" id="UP000609064">
    <property type="component" value="Unassembled WGS sequence"/>
</dbReference>
<protein>
    <recommendedName>
        <fullName evidence="3">RHS repeat protein</fullName>
    </recommendedName>
</protein>
<dbReference type="AlphaFoldDB" id="A0A916YQJ5"/>
<comment type="caution">
    <text evidence="1">The sequence shown here is derived from an EMBL/GenBank/DDBJ whole genome shotgun (WGS) entry which is preliminary data.</text>
</comment>
<organism evidence="1 2">
    <name type="scientific">Emticicia aquatilis</name>
    <dbReference type="NCBI Taxonomy" id="1537369"/>
    <lineage>
        <taxon>Bacteria</taxon>
        <taxon>Pseudomonadati</taxon>
        <taxon>Bacteroidota</taxon>
        <taxon>Cytophagia</taxon>
        <taxon>Cytophagales</taxon>
        <taxon>Leadbetterellaceae</taxon>
        <taxon>Emticicia</taxon>
    </lineage>
</organism>
<evidence type="ECO:0000313" key="1">
    <source>
        <dbReference type="EMBL" id="GGD56504.1"/>
    </source>
</evidence>
<proteinExistence type="predicted"/>
<keyword evidence="2" id="KW-1185">Reference proteome</keyword>
<reference evidence="1" key="1">
    <citation type="journal article" date="2014" name="Int. J. Syst. Evol. Microbiol.">
        <title>Complete genome sequence of Corynebacterium casei LMG S-19264T (=DSM 44701T), isolated from a smear-ripened cheese.</title>
        <authorList>
            <consortium name="US DOE Joint Genome Institute (JGI-PGF)"/>
            <person name="Walter F."/>
            <person name="Albersmeier A."/>
            <person name="Kalinowski J."/>
            <person name="Ruckert C."/>
        </authorList>
    </citation>
    <scope>NUCLEOTIDE SEQUENCE</scope>
    <source>
        <strain evidence="1">CGMCC 1.15958</strain>
    </source>
</reference>
<evidence type="ECO:0000313" key="2">
    <source>
        <dbReference type="Proteomes" id="UP000609064"/>
    </source>
</evidence>
<gene>
    <name evidence="1" type="ORF">GCM10011514_20710</name>
</gene>
<dbReference type="EMBL" id="BMKK01000004">
    <property type="protein sequence ID" value="GGD56504.1"/>
    <property type="molecule type" value="Genomic_DNA"/>
</dbReference>
<reference evidence="1" key="2">
    <citation type="submission" date="2020-09" db="EMBL/GenBank/DDBJ databases">
        <authorList>
            <person name="Sun Q."/>
            <person name="Zhou Y."/>
        </authorList>
    </citation>
    <scope>NUCLEOTIDE SEQUENCE</scope>
    <source>
        <strain evidence="1">CGMCC 1.15958</strain>
    </source>
</reference>